<gene>
    <name evidence="1" type="ORF">OXX778_LOCUS22164</name>
</gene>
<keyword evidence="2" id="KW-1185">Reference proteome</keyword>
<comment type="caution">
    <text evidence="1">The sequence shown here is derived from an EMBL/GenBank/DDBJ whole genome shotgun (WGS) entry which is preliminary data.</text>
</comment>
<accession>A0A814QSX0</accession>
<dbReference type="AlphaFoldDB" id="A0A814QSX0"/>
<sequence>MALSSFSSTLVCPFGSITTFQSDFIALTFNGLPITYVTYAICSEHSTPKSYGVCVRCMCILHLHQHLDTPVSPLDMI</sequence>
<evidence type="ECO:0000313" key="2">
    <source>
        <dbReference type="Proteomes" id="UP000663879"/>
    </source>
</evidence>
<name>A0A814QSX0_9BILA</name>
<protein>
    <submittedName>
        <fullName evidence="1">Uncharacterized protein</fullName>
    </submittedName>
</protein>
<organism evidence="1 2">
    <name type="scientific">Brachionus calyciflorus</name>
    <dbReference type="NCBI Taxonomy" id="104777"/>
    <lineage>
        <taxon>Eukaryota</taxon>
        <taxon>Metazoa</taxon>
        <taxon>Spiralia</taxon>
        <taxon>Gnathifera</taxon>
        <taxon>Rotifera</taxon>
        <taxon>Eurotatoria</taxon>
        <taxon>Monogononta</taxon>
        <taxon>Pseudotrocha</taxon>
        <taxon>Ploima</taxon>
        <taxon>Brachionidae</taxon>
        <taxon>Brachionus</taxon>
    </lineage>
</organism>
<evidence type="ECO:0000313" key="1">
    <source>
        <dbReference type="EMBL" id="CAF1123892.1"/>
    </source>
</evidence>
<dbReference type="Proteomes" id="UP000663879">
    <property type="component" value="Unassembled WGS sequence"/>
</dbReference>
<reference evidence="1" key="1">
    <citation type="submission" date="2021-02" db="EMBL/GenBank/DDBJ databases">
        <authorList>
            <person name="Nowell W R."/>
        </authorList>
    </citation>
    <scope>NUCLEOTIDE SEQUENCE</scope>
    <source>
        <strain evidence="1">Ploen Becks lab</strain>
    </source>
</reference>
<proteinExistence type="predicted"/>
<dbReference type="EMBL" id="CAJNOC010009029">
    <property type="protein sequence ID" value="CAF1123892.1"/>
    <property type="molecule type" value="Genomic_DNA"/>
</dbReference>